<dbReference type="RefSeq" id="WP_092738107.1">
    <property type="nucleotide sequence ID" value="NZ_FNAS01000032.1"/>
</dbReference>
<evidence type="ECO:0000313" key="2">
    <source>
        <dbReference type="Proteomes" id="UP000198517"/>
    </source>
</evidence>
<protein>
    <submittedName>
        <fullName evidence="1">Uncharacterized protein</fullName>
    </submittedName>
</protein>
<dbReference type="EMBL" id="FNAS01000032">
    <property type="protein sequence ID" value="SDE80874.1"/>
    <property type="molecule type" value="Genomic_DNA"/>
</dbReference>
<name>A0A1G7FYB5_9FLAO</name>
<dbReference type="OrthoDB" id="9996897at2"/>
<dbReference type="STRING" id="1071918.SAMN05421544_1325"/>
<dbReference type="AlphaFoldDB" id="A0A1G7FYB5"/>
<proteinExistence type="predicted"/>
<accession>A0A1G7FYB5</accession>
<reference evidence="1 2" key="1">
    <citation type="submission" date="2016-10" db="EMBL/GenBank/DDBJ databases">
        <authorList>
            <person name="de Groot N.N."/>
        </authorList>
    </citation>
    <scope>NUCLEOTIDE SEQUENCE [LARGE SCALE GENOMIC DNA]</scope>
    <source>
        <strain evidence="1 2">DSM 24015</strain>
    </source>
</reference>
<organism evidence="1 2">
    <name type="scientific">Riemerella columbipharyngis</name>
    <dbReference type="NCBI Taxonomy" id="1071918"/>
    <lineage>
        <taxon>Bacteria</taxon>
        <taxon>Pseudomonadati</taxon>
        <taxon>Bacteroidota</taxon>
        <taxon>Flavobacteriia</taxon>
        <taxon>Flavobacteriales</taxon>
        <taxon>Weeksellaceae</taxon>
        <taxon>Riemerella</taxon>
    </lineage>
</organism>
<dbReference type="Proteomes" id="UP000198517">
    <property type="component" value="Unassembled WGS sequence"/>
</dbReference>
<evidence type="ECO:0000313" key="1">
    <source>
        <dbReference type="EMBL" id="SDE80874.1"/>
    </source>
</evidence>
<keyword evidence="2" id="KW-1185">Reference proteome</keyword>
<dbReference type="InterPro" id="IPR010982">
    <property type="entry name" value="Lambda_DNA-bd_dom_sf"/>
</dbReference>
<dbReference type="GO" id="GO:0003677">
    <property type="term" value="F:DNA binding"/>
    <property type="evidence" value="ECO:0007669"/>
    <property type="project" value="InterPro"/>
</dbReference>
<sequence length="136" mass="15140">MKFKIEKVIDGATVASIENAGLKISAKFPLDKLTGSESFDAEDVHAEGDLSLYANAPKMLTALAEWVVENRKLIEKNTPTRQITELQKALGMTDVAAAKLCGISRNTYSKYLSEGRFKWEHLDNLRNAIKNILTKQ</sequence>
<dbReference type="SUPFAM" id="SSF47413">
    <property type="entry name" value="lambda repressor-like DNA-binding domains"/>
    <property type="match status" value="1"/>
</dbReference>
<gene>
    <name evidence="1" type="ORF">SAMN05421544_1325</name>
</gene>